<feature type="repeat" description="ANK" evidence="1">
    <location>
        <begin position="455"/>
        <end position="476"/>
    </location>
</feature>
<reference evidence="2 3" key="1">
    <citation type="submission" date="2019-05" db="EMBL/GenBank/DDBJ databases">
        <title>The compact genome of Giardia muris reveals important steps in the evolution of intestinal protozoan parasites.</title>
        <authorList>
            <person name="Xu F."/>
            <person name="Jimenez-Gonzalez A."/>
            <person name="Einarsson E."/>
            <person name="Astvaldsson A."/>
            <person name="Peirasmaki D."/>
            <person name="Eckmann L."/>
            <person name="Andersson J.O."/>
            <person name="Svard S.G."/>
            <person name="Jerlstrom-Hultqvist J."/>
        </authorList>
    </citation>
    <scope>NUCLEOTIDE SEQUENCE [LARGE SCALE GENOMIC DNA]</scope>
    <source>
        <strain evidence="2 3">Roberts-Thomson</strain>
    </source>
</reference>
<sequence>MPEIAIGAAASHLRRTRDGTTDLMLAAKSGDITLLNQHLDQLGRQNNLGKSALMYAAEEGFGACLEPLLPEAGLTTRSGACALSLAIAREHPACVRLLSSQRSECAHLDPLLTAVLKRDVEALKRHQGQPGRQQPSALILAAMLGYDDCIRELTDELGRQNMRGETALMIAIKHRHLHCVDLLLTEAGMEARNKTTALGDVMSCAIEGVAVPAGLHECAQKLLPLESGLTGYTELMVDAVFGLDLSAYPSTAKRHQTKKGETALMLAVRANKLEFIDSLIPAESRMQDNKGETALMYAVRTQNLAAVKKLAKPEKCLRNNAGEPALLLAVRHFTPDDQGFELLQILLELELKLVPHLLDEVVALGDSIFIQIAAQFNLSHSLGLVLKPRKPVEGLYGRTELMVAALEGNVDGIRMHLGQIGQSYRNETALSLAVGAGHEECVKLLLQEAGLRLWNGKTALMAAAETNNVAMVRLLLIESGLQDNDGKSALMYACIAGHRDAAYLLLHETGLQDERGLTATMHGAINVKANCVQLTALKEPRMVDKGGRTALMHAVQGPIATPGHPAMTQVGSLLTMTESASVLARSCAIFLLHEAGMYDNDGLTALHHALYSASTECISILLEMEQSLTRITNLMISACQGSLTRIQRNRQQLQCQDTSGKTALMYAVIGGQFECARFLLESEAKMTANNGETALMLAVRLGQEKMVGLLVEAEAGLLNADGDTALMIAIKQRHPTIPRLLALEMMTPTRTGKTAFELALELSNIRAYAYLAAGALTCFSDDSDVRIPLLPIRNSQVTTRLMEAALADDHGMIEEAIDQAGTFCNGETALMLAARTYDIDDSTLLLCEARLANLQGWTAIMFAAFAGRRESVRCLAPCEVGISGFTHLMAAAAMDDTVEIHNFIHEAGQTDTAGNTALVYAACGGCKAAIELLLKHEAKAHRGRLTPLMCAASNGHAEVISLLLSEANEVDVLGYTALMYAAKQGHVGCVRELLVERGHYNEFGLNAYTIARKEGHIECADLLNSEVL</sequence>
<evidence type="ECO:0000256" key="1">
    <source>
        <dbReference type="PROSITE-ProRule" id="PRU00023"/>
    </source>
</evidence>
<dbReference type="VEuPathDB" id="GiardiaDB:GMRT_11890"/>
<dbReference type="InterPro" id="IPR002110">
    <property type="entry name" value="Ankyrin_rpt"/>
</dbReference>
<dbReference type="InterPro" id="IPR036770">
    <property type="entry name" value="Ankyrin_rpt-contain_sf"/>
</dbReference>
<accession>A0A4Z1T3G9</accession>
<dbReference type="SUPFAM" id="SSF48403">
    <property type="entry name" value="Ankyrin repeat"/>
    <property type="match status" value="3"/>
</dbReference>
<evidence type="ECO:0000313" key="3">
    <source>
        <dbReference type="Proteomes" id="UP000315496"/>
    </source>
</evidence>
<dbReference type="Pfam" id="PF12796">
    <property type="entry name" value="Ank_2"/>
    <property type="match status" value="7"/>
</dbReference>
<dbReference type="EMBL" id="VDLU01000002">
    <property type="protein sequence ID" value="TNJ28503.1"/>
    <property type="molecule type" value="Genomic_DNA"/>
</dbReference>
<dbReference type="SMART" id="SM00248">
    <property type="entry name" value="ANK"/>
    <property type="match status" value="18"/>
</dbReference>
<dbReference type="AlphaFoldDB" id="A0A4Z1T3G9"/>
<feature type="repeat" description="ANK" evidence="1">
    <location>
        <begin position="690"/>
        <end position="722"/>
    </location>
</feature>
<evidence type="ECO:0000313" key="2">
    <source>
        <dbReference type="EMBL" id="TNJ28503.1"/>
    </source>
</evidence>
<keyword evidence="3" id="KW-1185">Reference proteome</keyword>
<dbReference type="PANTHER" id="PTHR24120">
    <property type="entry name" value="GH07239P"/>
    <property type="match status" value="1"/>
</dbReference>
<dbReference type="Proteomes" id="UP000315496">
    <property type="component" value="Chromosome 2"/>
</dbReference>
<gene>
    <name evidence="2" type="ORF">GMRT_11890</name>
</gene>
<organism evidence="2 3">
    <name type="scientific">Giardia muris</name>
    <dbReference type="NCBI Taxonomy" id="5742"/>
    <lineage>
        <taxon>Eukaryota</taxon>
        <taxon>Metamonada</taxon>
        <taxon>Diplomonadida</taxon>
        <taxon>Hexamitidae</taxon>
        <taxon>Giardiinae</taxon>
        <taxon>Giardia</taxon>
    </lineage>
</organism>
<dbReference type="Pfam" id="PF00023">
    <property type="entry name" value="Ank"/>
    <property type="match status" value="2"/>
</dbReference>
<dbReference type="PANTHER" id="PTHR24120:SF4">
    <property type="entry name" value="GH07239P"/>
    <property type="match status" value="1"/>
</dbReference>
<comment type="caution">
    <text evidence="2">The sequence shown here is derived from an EMBL/GenBank/DDBJ whole genome shotgun (WGS) entry which is preliminary data.</text>
</comment>
<feature type="repeat" description="ANK" evidence="1">
    <location>
        <begin position="973"/>
        <end position="998"/>
    </location>
</feature>
<feature type="repeat" description="ANK" evidence="1">
    <location>
        <begin position="943"/>
        <end position="975"/>
    </location>
</feature>
<dbReference type="PROSITE" id="PS50297">
    <property type="entry name" value="ANK_REP_REGION"/>
    <property type="match status" value="4"/>
</dbReference>
<feature type="repeat" description="ANK" evidence="1">
    <location>
        <begin position="659"/>
        <end position="691"/>
    </location>
</feature>
<dbReference type="PROSITE" id="PS50088">
    <property type="entry name" value="ANK_REPEAT"/>
    <property type="match status" value="5"/>
</dbReference>
<protein>
    <submittedName>
        <fullName evidence="2">Ankyrin repeat protein 1</fullName>
    </submittedName>
</protein>
<name>A0A4Z1T3G9_GIAMU</name>
<dbReference type="OrthoDB" id="194358at2759"/>
<proteinExistence type="predicted"/>
<dbReference type="Gene3D" id="1.25.40.20">
    <property type="entry name" value="Ankyrin repeat-containing domain"/>
    <property type="match status" value="8"/>
</dbReference>
<keyword evidence="1" id="KW-0040">ANK repeat</keyword>